<evidence type="ECO:0000313" key="8">
    <source>
        <dbReference type="Proteomes" id="UP001140560"/>
    </source>
</evidence>
<evidence type="ECO:0000313" key="7">
    <source>
        <dbReference type="EMBL" id="KAJ4373039.1"/>
    </source>
</evidence>
<sequence length="393" mass="43317">MHPAILLSRGLFSNKDDSSNSTSKNTCPVENTTGPEIVPFVGDLTYHQFSVILSGACAILSTIIVFVLIAVHAFNYSNPVQQRQIIRIVLLVPWVALFSFLIVWRDDAGDYLTESLDFGCSIALSSFLLLMCDFVLSHRGGFDDLFGQGAYSRGAFAGESPPMLKRMWYGVLQFIPTSIIIWVATAISLAVGTYCKQSNSIHFAHIWLAVISGIVTTFAIICSLRFYGANKAKLLKHRILLKLFTFKGIIGLNFLQTFILSILSGHGVLKPTKYMTYHDVNTGLPSLILACEMPIFAVLLVLAFSPLPYKNQGGAAAGPISAIVDAFNISDLLSAFVRGPMRLVREQQRQIMRQDSVRVGMTASPTPYGYEGEEDEQFLNGRRVKEPRISSSV</sequence>
<feature type="transmembrane region" description="Helical" evidence="6">
    <location>
        <begin position="171"/>
        <end position="194"/>
    </location>
</feature>
<feature type="transmembrane region" description="Helical" evidence="6">
    <location>
        <begin position="283"/>
        <end position="304"/>
    </location>
</feature>
<comment type="subcellular location">
    <subcellularLocation>
        <location evidence="1">Membrane</location>
        <topology evidence="1">Multi-pass membrane protein</topology>
    </subcellularLocation>
</comment>
<dbReference type="EMBL" id="JAPEUY010000005">
    <property type="protein sequence ID" value="KAJ4373039.1"/>
    <property type="molecule type" value="Genomic_DNA"/>
</dbReference>
<evidence type="ECO:0000256" key="2">
    <source>
        <dbReference type="ARBA" id="ARBA00022692"/>
    </source>
</evidence>
<feature type="compositionally biased region" description="Basic and acidic residues" evidence="5">
    <location>
        <begin position="383"/>
        <end position="393"/>
    </location>
</feature>
<dbReference type="SMART" id="SM01417">
    <property type="entry name" value="Solute_trans_a"/>
    <property type="match status" value="1"/>
</dbReference>
<keyword evidence="2 6" id="KW-0812">Transmembrane</keyword>
<comment type="caution">
    <text evidence="7">The sequence shown here is derived from an EMBL/GenBank/DDBJ whole genome shotgun (WGS) entry which is preliminary data.</text>
</comment>
<evidence type="ECO:0000256" key="6">
    <source>
        <dbReference type="SAM" id="Phobius"/>
    </source>
</evidence>
<feature type="transmembrane region" description="Helical" evidence="6">
    <location>
        <begin position="239"/>
        <end position="263"/>
    </location>
</feature>
<proteinExistence type="predicted"/>
<dbReference type="Proteomes" id="UP001140560">
    <property type="component" value="Unassembled WGS sequence"/>
</dbReference>
<dbReference type="OrthoDB" id="5348404at2759"/>
<feature type="transmembrane region" description="Helical" evidence="6">
    <location>
        <begin position="85"/>
        <end position="104"/>
    </location>
</feature>
<keyword evidence="3 6" id="KW-1133">Transmembrane helix</keyword>
<dbReference type="InterPro" id="IPR005178">
    <property type="entry name" value="Ostalpha/TMEM184C"/>
</dbReference>
<keyword evidence="4 6" id="KW-0472">Membrane</keyword>
<accession>A0A9W8YC50</accession>
<evidence type="ECO:0000256" key="4">
    <source>
        <dbReference type="ARBA" id="ARBA00023136"/>
    </source>
</evidence>
<keyword evidence="8" id="KW-1185">Reference proteome</keyword>
<reference evidence="7" key="1">
    <citation type="submission" date="2022-10" db="EMBL/GenBank/DDBJ databases">
        <title>Tapping the CABI collections for fungal endophytes: first genome assemblies for Collariella, Neodidymelliopsis, Ascochyta clinopodiicola, Didymella pomorum, Didymosphaeria variabile, Neocosmospora piperis and Neocucurbitaria cava.</title>
        <authorList>
            <person name="Hill R."/>
        </authorList>
    </citation>
    <scope>NUCLEOTIDE SEQUENCE</scope>
    <source>
        <strain evidence="7">IMI 356814</strain>
    </source>
</reference>
<feature type="transmembrane region" description="Helical" evidence="6">
    <location>
        <begin position="116"/>
        <end position="136"/>
    </location>
</feature>
<dbReference type="PANTHER" id="PTHR23423">
    <property type="entry name" value="ORGANIC SOLUTE TRANSPORTER-RELATED"/>
    <property type="match status" value="1"/>
</dbReference>
<feature type="transmembrane region" description="Helical" evidence="6">
    <location>
        <begin position="206"/>
        <end position="227"/>
    </location>
</feature>
<feature type="transmembrane region" description="Helical" evidence="6">
    <location>
        <begin position="49"/>
        <end position="73"/>
    </location>
</feature>
<dbReference type="AlphaFoldDB" id="A0A9W8YC50"/>
<dbReference type="Pfam" id="PF03619">
    <property type="entry name" value="Solute_trans_a"/>
    <property type="match status" value="1"/>
</dbReference>
<evidence type="ECO:0000256" key="5">
    <source>
        <dbReference type="SAM" id="MobiDB-lite"/>
    </source>
</evidence>
<protein>
    <submittedName>
        <fullName evidence="7">Uncharacterized protein</fullName>
    </submittedName>
</protein>
<dbReference type="GO" id="GO:0016020">
    <property type="term" value="C:membrane"/>
    <property type="evidence" value="ECO:0007669"/>
    <property type="project" value="UniProtKB-SubCell"/>
</dbReference>
<organism evidence="7 8">
    <name type="scientific">Neocucurbitaria cava</name>
    <dbReference type="NCBI Taxonomy" id="798079"/>
    <lineage>
        <taxon>Eukaryota</taxon>
        <taxon>Fungi</taxon>
        <taxon>Dikarya</taxon>
        <taxon>Ascomycota</taxon>
        <taxon>Pezizomycotina</taxon>
        <taxon>Dothideomycetes</taxon>
        <taxon>Pleosporomycetidae</taxon>
        <taxon>Pleosporales</taxon>
        <taxon>Pleosporineae</taxon>
        <taxon>Cucurbitariaceae</taxon>
        <taxon>Neocucurbitaria</taxon>
    </lineage>
</organism>
<evidence type="ECO:0000256" key="1">
    <source>
        <dbReference type="ARBA" id="ARBA00004141"/>
    </source>
</evidence>
<name>A0A9W8YC50_9PLEO</name>
<gene>
    <name evidence="7" type="ORF">N0V83_003330</name>
</gene>
<feature type="region of interest" description="Disordered" evidence="5">
    <location>
        <begin position="1"/>
        <end position="30"/>
    </location>
</feature>
<evidence type="ECO:0000256" key="3">
    <source>
        <dbReference type="ARBA" id="ARBA00022989"/>
    </source>
</evidence>
<feature type="region of interest" description="Disordered" evidence="5">
    <location>
        <begin position="369"/>
        <end position="393"/>
    </location>
</feature>